<keyword evidence="1" id="KW-0732">Signal</keyword>
<evidence type="ECO:0000313" key="2">
    <source>
        <dbReference type="EMBL" id="WWX26260.1"/>
    </source>
</evidence>
<name>A0ABZ2J5Q6_9CHLR</name>
<organism evidence="2 3">
    <name type="scientific">Candidatus Dehalogenimonas loeffleri</name>
    <dbReference type="NCBI Taxonomy" id="3127115"/>
    <lineage>
        <taxon>Bacteria</taxon>
        <taxon>Bacillati</taxon>
        <taxon>Chloroflexota</taxon>
        <taxon>Dehalococcoidia</taxon>
        <taxon>Dehalococcoidales</taxon>
        <taxon>Dehalococcoidaceae</taxon>
        <taxon>Dehalogenimonas</taxon>
    </lineage>
</organism>
<evidence type="ECO:0000256" key="1">
    <source>
        <dbReference type="SAM" id="SignalP"/>
    </source>
</evidence>
<feature type="chain" id="PRO_5045624435" description="SbsA Ig-like domain-containing protein" evidence="1">
    <location>
        <begin position="27"/>
        <end position="139"/>
    </location>
</feature>
<accession>A0ABZ2J5Q6</accession>
<reference evidence="2 3" key="1">
    <citation type="submission" date="2024-03" db="EMBL/GenBank/DDBJ databases">
        <title>A Dehalogenimonas Isolated from Estuarine Sediments Dihaloeliminates Chlorinated Alkanes.</title>
        <authorList>
            <person name="Yang Y."/>
            <person name="Wang H."/>
        </authorList>
    </citation>
    <scope>NUCLEOTIDE SEQUENCE [LARGE SCALE GENOMIC DNA]</scope>
    <source>
        <strain evidence="2 3">W</strain>
    </source>
</reference>
<proteinExistence type="predicted"/>
<dbReference type="PROSITE" id="PS51257">
    <property type="entry name" value="PROKAR_LIPOPROTEIN"/>
    <property type="match status" value="1"/>
</dbReference>
<evidence type="ECO:0008006" key="4">
    <source>
        <dbReference type="Google" id="ProtNLM"/>
    </source>
</evidence>
<dbReference type="Proteomes" id="UP001375370">
    <property type="component" value="Chromosome"/>
</dbReference>
<evidence type="ECO:0000313" key="3">
    <source>
        <dbReference type="Proteomes" id="UP001375370"/>
    </source>
</evidence>
<keyword evidence="3" id="KW-1185">Reference proteome</keyword>
<dbReference type="EMBL" id="CP146612">
    <property type="protein sequence ID" value="WWX26260.1"/>
    <property type="molecule type" value="Genomic_DNA"/>
</dbReference>
<sequence length="139" mass="15113">MVKRRRRILFAGVLAIGLIAAGCSPATTEYQLGQSFTLEPGETAAIKNEDLTITFKEVLNESRCADGAVCIWQGQVQCLLNVTADGKNEQLTLTQSGSGTAFQTYHQYYIEFDVTPYPSLGEAIKASDYGLELKISLIG</sequence>
<protein>
    <recommendedName>
        <fullName evidence="4">SbsA Ig-like domain-containing protein</fullName>
    </recommendedName>
</protein>
<feature type="signal peptide" evidence="1">
    <location>
        <begin position="1"/>
        <end position="26"/>
    </location>
</feature>
<dbReference type="RefSeq" id="WP_338739252.1">
    <property type="nucleotide sequence ID" value="NZ_CP146612.1"/>
</dbReference>
<gene>
    <name evidence="2" type="ORF">V8247_04625</name>
</gene>